<proteinExistence type="predicted"/>
<evidence type="ECO:0000313" key="1">
    <source>
        <dbReference type="EMBL" id="CCC48913.1"/>
    </source>
</evidence>
<gene>
    <name evidence="1" type="ORF">TVY486_0702480</name>
</gene>
<organism evidence="1">
    <name type="scientific">Trypanosoma vivax (strain Y486)</name>
    <dbReference type="NCBI Taxonomy" id="1055687"/>
    <lineage>
        <taxon>Eukaryota</taxon>
        <taxon>Discoba</taxon>
        <taxon>Euglenozoa</taxon>
        <taxon>Kinetoplastea</taxon>
        <taxon>Metakinetoplastina</taxon>
        <taxon>Trypanosomatida</taxon>
        <taxon>Trypanosomatidae</taxon>
        <taxon>Trypanosoma</taxon>
        <taxon>Duttonella</taxon>
    </lineage>
</organism>
<protein>
    <submittedName>
        <fullName evidence="1">Uncharacterized protein</fullName>
    </submittedName>
</protein>
<dbReference type="PROSITE" id="PS51257">
    <property type="entry name" value="PROKAR_LIPOPROTEIN"/>
    <property type="match status" value="1"/>
</dbReference>
<sequence>MRTLRALFALPSSVHSHTGSALSSSSPHFCFLLGCKRDLFSFFIDVHCNSFYFLLAHPGPHSFHCLLRAQKKVPIDCCIEITYFLFSSRPFLLTQYYNHLFPLRLLLPLFLPCYPAGYVFIRSSPSPFPLFHALTFSPTKLFNDFPPSPLSLPHPRLFFLLCWHVVERVEVGVEESE</sequence>
<accession>G0TY68</accession>
<dbReference type="AlphaFoldDB" id="G0TY68"/>
<name>G0TY68_TRYVY</name>
<dbReference type="EMBL" id="HE573023">
    <property type="protein sequence ID" value="CCC48913.1"/>
    <property type="molecule type" value="Genomic_DNA"/>
</dbReference>
<reference evidence="1" key="1">
    <citation type="journal article" date="2012" name="Proc. Natl. Acad. Sci. U.S.A.">
        <title>Antigenic diversity is generated by distinct evolutionary mechanisms in African trypanosome species.</title>
        <authorList>
            <person name="Jackson A.P."/>
            <person name="Berry A."/>
            <person name="Aslett M."/>
            <person name="Allison H.C."/>
            <person name="Burton P."/>
            <person name="Vavrova-Anderson J."/>
            <person name="Brown R."/>
            <person name="Browne H."/>
            <person name="Corton N."/>
            <person name="Hauser H."/>
            <person name="Gamble J."/>
            <person name="Gilderthorp R."/>
            <person name="Marcello L."/>
            <person name="McQuillan J."/>
            <person name="Otto T.D."/>
            <person name="Quail M.A."/>
            <person name="Sanders M.J."/>
            <person name="van Tonder A."/>
            <person name="Ginger M.L."/>
            <person name="Field M.C."/>
            <person name="Barry J.D."/>
            <person name="Hertz-Fowler C."/>
            <person name="Berriman M."/>
        </authorList>
    </citation>
    <scope>NUCLEOTIDE SEQUENCE</scope>
    <source>
        <strain evidence="1">Y486</strain>
    </source>
</reference>
<dbReference type="VEuPathDB" id="TriTrypDB:TvY486_0702480"/>